<dbReference type="EMBL" id="MDHJ01000001">
    <property type="protein sequence ID" value="OUE08171.1"/>
    <property type="molecule type" value="Genomic_DNA"/>
</dbReference>
<dbReference type="PANTHER" id="PTHR43790">
    <property type="entry name" value="CARBOHYDRATE TRANSPORT ATP-BINDING PROTEIN MG119-RELATED"/>
    <property type="match status" value="1"/>
</dbReference>
<keyword evidence="5" id="KW-0677">Repeat</keyword>
<feature type="domain" description="ABC transporter" evidence="11">
    <location>
        <begin position="39"/>
        <end position="276"/>
    </location>
</feature>
<dbReference type="FunFam" id="3.40.50.300:FF:000127">
    <property type="entry name" value="Ribose import ATP-binding protein RbsA"/>
    <property type="match status" value="1"/>
</dbReference>
<gene>
    <name evidence="12" type="primary">xylG_1</name>
    <name evidence="12" type="ORF">CMsap09_04415</name>
</gene>
<evidence type="ECO:0000256" key="2">
    <source>
        <dbReference type="ARBA" id="ARBA00022448"/>
    </source>
</evidence>
<evidence type="ECO:0000313" key="13">
    <source>
        <dbReference type="Proteomes" id="UP000195106"/>
    </source>
</evidence>
<keyword evidence="7 12" id="KW-0067">ATP-binding</keyword>
<keyword evidence="9" id="KW-0472">Membrane</keyword>
<protein>
    <submittedName>
        <fullName evidence="12">Xylose import ATP-binding protein XylG</fullName>
    </submittedName>
</protein>
<feature type="domain" description="ABC transporter" evidence="11">
    <location>
        <begin position="295"/>
        <end position="541"/>
    </location>
</feature>
<evidence type="ECO:0000256" key="6">
    <source>
        <dbReference type="ARBA" id="ARBA00022741"/>
    </source>
</evidence>
<dbReference type="Proteomes" id="UP000195106">
    <property type="component" value="Unassembled WGS sequence"/>
</dbReference>
<dbReference type="PANTHER" id="PTHR43790:SF1">
    <property type="entry name" value="XYLOSE IMPORT ATP-BINDING PROTEIN XYLG"/>
    <property type="match status" value="1"/>
</dbReference>
<evidence type="ECO:0000256" key="4">
    <source>
        <dbReference type="ARBA" id="ARBA00022597"/>
    </source>
</evidence>
<evidence type="ECO:0000313" key="12">
    <source>
        <dbReference type="EMBL" id="OUE08171.1"/>
    </source>
</evidence>
<proteinExistence type="predicted"/>
<organism evidence="12 13">
    <name type="scientific">Clavibacter michiganensis</name>
    <dbReference type="NCBI Taxonomy" id="28447"/>
    <lineage>
        <taxon>Bacteria</taxon>
        <taxon>Bacillati</taxon>
        <taxon>Actinomycetota</taxon>
        <taxon>Actinomycetes</taxon>
        <taxon>Micrococcales</taxon>
        <taxon>Microbacteriaceae</taxon>
        <taxon>Clavibacter</taxon>
    </lineage>
</organism>
<dbReference type="InterPro" id="IPR050107">
    <property type="entry name" value="ABC_carbohydrate_import_ATPase"/>
</dbReference>
<sequence length="542" mass="59022">MHHGRPDPRVALTRRPEHHRRAPGTTIHKARQAMANHILEMRGITKTFPGVKALQDVNLEVTRGTCHAICGENGAGKSTLMKVLSGVYPAGSYDGDIVLEDEVVKFSNIRDSEKSGVVIIHQELALSPYLSIAENIFLGNEISKGGFIDWNATNLEAAKLLARVGLNDNPATRIADIGVGKQQLVEIAKALSKEVKLLILDEPTAALNDEDSAHLLDLIKHLKGQGITSIIISHKLNEIKAIADAVTIIRDGKTIETLDLERDSISEERIIKGMVGRDLQSRYPDRTPDIGEEVLRIEDWTVHHPQEHSRVIVDHANLNVRAGEVVGIAGLMGAGRTELAMSVFGRSYGANISGKLYKHGKEITARTVGEAIKNGLAYATEDRKHYGLNLIDDIKRNVSGAALEKLAKAGWVDANEEYVVADGYRKSMNIKAPSVGSITGKLSGGNQQKVVLSKWMFSDPDVLILDEPTRGIDVGAKYEIYTIINSLAAQGKAVIVISSELPELLGICDRIYALSAGRITGQLPIAEATPESLMTYMTKEKE</sequence>
<comment type="caution">
    <text evidence="12">The sequence shown here is derived from an EMBL/GenBank/DDBJ whole genome shotgun (WGS) entry which is preliminary data.</text>
</comment>
<dbReference type="InterPro" id="IPR053466">
    <property type="entry name" value="L-arabinose_ABC_transporter"/>
</dbReference>
<dbReference type="InterPro" id="IPR017871">
    <property type="entry name" value="ABC_transporter-like_CS"/>
</dbReference>
<keyword evidence="2" id="KW-0813">Transport</keyword>
<dbReference type="AlphaFoldDB" id="A0A251XRN5"/>
<dbReference type="GO" id="GO:0005524">
    <property type="term" value="F:ATP binding"/>
    <property type="evidence" value="ECO:0007669"/>
    <property type="project" value="UniProtKB-KW"/>
</dbReference>
<evidence type="ECO:0000256" key="3">
    <source>
        <dbReference type="ARBA" id="ARBA00022475"/>
    </source>
</evidence>
<dbReference type="NCBIfam" id="NF040905">
    <property type="entry name" value="GguA"/>
    <property type="match status" value="1"/>
</dbReference>
<comment type="subcellular location">
    <subcellularLocation>
        <location evidence="1">Cell membrane</location>
        <topology evidence="1">Peripheral membrane protein</topology>
    </subcellularLocation>
</comment>
<dbReference type="SMART" id="SM00382">
    <property type="entry name" value="AAA"/>
    <property type="match status" value="2"/>
</dbReference>
<dbReference type="GO" id="GO:0016887">
    <property type="term" value="F:ATP hydrolysis activity"/>
    <property type="evidence" value="ECO:0007669"/>
    <property type="project" value="InterPro"/>
</dbReference>
<evidence type="ECO:0000256" key="9">
    <source>
        <dbReference type="ARBA" id="ARBA00023136"/>
    </source>
</evidence>
<dbReference type="InterPro" id="IPR003593">
    <property type="entry name" value="AAA+_ATPase"/>
</dbReference>
<evidence type="ECO:0000256" key="8">
    <source>
        <dbReference type="ARBA" id="ARBA00022967"/>
    </source>
</evidence>
<dbReference type="CDD" id="cd03216">
    <property type="entry name" value="ABC_Carb_Monos_I"/>
    <property type="match status" value="1"/>
</dbReference>
<dbReference type="SUPFAM" id="SSF52540">
    <property type="entry name" value="P-loop containing nucleoside triphosphate hydrolases"/>
    <property type="match status" value="2"/>
</dbReference>
<accession>A0A251XRN5</accession>
<evidence type="ECO:0000259" key="11">
    <source>
        <dbReference type="PROSITE" id="PS50893"/>
    </source>
</evidence>
<evidence type="ECO:0000256" key="1">
    <source>
        <dbReference type="ARBA" id="ARBA00004202"/>
    </source>
</evidence>
<dbReference type="InterPro" id="IPR003439">
    <property type="entry name" value="ABC_transporter-like_ATP-bd"/>
</dbReference>
<evidence type="ECO:0000256" key="7">
    <source>
        <dbReference type="ARBA" id="ARBA00022840"/>
    </source>
</evidence>
<dbReference type="PROSITE" id="PS00211">
    <property type="entry name" value="ABC_TRANSPORTER_1"/>
    <property type="match status" value="1"/>
</dbReference>
<name>A0A251XRN5_9MICO</name>
<keyword evidence="6" id="KW-0547">Nucleotide-binding</keyword>
<reference evidence="12 13" key="1">
    <citation type="submission" date="2016-08" db="EMBL/GenBank/DDBJ databases">
        <title>Genome sequence of Clavibacter michiganensis spp. strain CASJ009.</title>
        <authorList>
            <person name="Thapa S.P."/>
            <person name="Coaker G."/>
        </authorList>
    </citation>
    <scope>NUCLEOTIDE SEQUENCE [LARGE SCALE GENOMIC DNA]</scope>
    <source>
        <strain evidence="12">CASJ009</strain>
    </source>
</reference>
<keyword evidence="3" id="KW-1003">Cell membrane</keyword>
<dbReference type="GO" id="GO:0005886">
    <property type="term" value="C:plasma membrane"/>
    <property type="evidence" value="ECO:0007669"/>
    <property type="project" value="UniProtKB-SubCell"/>
</dbReference>
<dbReference type="CDD" id="cd03215">
    <property type="entry name" value="ABC_Carb_Monos_II"/>
    <property type="match status" value="1"/>
</dbReference>
<dbReference type="InterPro" id="IPR027417">
    <property type="entry name" value="P-loop_NTPase"/>
</dbReference>
<keyword evidence="4" id="KW-0762">Sugar transport</keyword>
<feature type="region of interest" description="Disordered" evidence="10">
    <location>
        <begin position="1"/>
        <end position="24"/>
    </location>
</feature>
<dbReference type="Gene3D" id="3.40.50.300">
    <property type="entry name" value="P-loop containing nucleotide triphosphate hydrolases"/>
    <property type="match status" value="2"/>
</dbReference>
<evidence type="ECO:0000256" key="10">
    <source>
        <dbReference type="SAM" id="MobiDB-lite"/>
    </source>
</evidence>
<evidence type="ECO:0000256" key="5">
    <source>
        <dbReference type="ARBA" id="ARBA00022737"/>
    </source>
</evidence>
<keyword evidence="8" id="KW-1278">Translocase</keyword>
<dbReference type="PROSITE" id="PS50893">
    <property type="entry name" value="ABC_TRANSPORTER_2"/>
    <property type="match status" value="2"/>
</dbReference>
<dbReference type="Pfam" id="PF00005">
    <property type="entry name" value="ABC_tran"/>
    <property type="match status" value="2"/>
</dbReference>